<dbReference type="Proteomes" id="UP000292583">
    <property type="component" value="Unassembled WGS sequence"/>
</dbReference>
<name>A0A4Q9JSW6_9BACT</name>
<reference evidence="1 2" key="1">
    <citation type="submission" date="2018-07" db="EMBL/GenBank/DDBJ databases">
        <title>Campylobacter zealandensis sp. nov., isolated from birds and water in New Zealand.</title>
        <authorList>
            <person name="Wilkinson D.A."/>
            <person name="Biggs P.J."/>
            <person name="French N.P."/>
            <person name="Midwinter A.C."/>
        </authorList>
    </citation>
    <scope>NUCLEOTIDE SEQUENCE [LARGE SCALE GENOMIC DNA]</scope>
    <source>
        <strain evidence="1 2">B423b</strain>
    </source>
</reference>
<evidence type="ECO:0000313" key="1">
    <source>
        <dbReference type="EMBL" id="TBR79535.1"/>
    </source>
</evidence>
<accession>A0A4Q9JSW6</accession>
<keyword evidence="2" id="KW-1185">Reference proteome</keyword>
<protein>
    <submittedName>
        <fullName evidence="1">Uncharacterized protein</fullName>
    </submittedName>
</protein>
<dbReference type="OrthoDB" id="5325244at2"/>
<comment type="caution">
    <text evidence="1">The sequence shown here is derived from an EMBL/GenBank/DDBJ whole genome shotgun (WGS) entry which is preliminary data.</text>
</comment>
<evidence type="ECO:0000313" key="2">
    <source>
        <dbReference type="Proteomes" id="UP000292583"/>
    </source>
</evidence>
<proteinExistence type="predicted"/>
<dbReference type="AlphaFoldDB" id="A0A4Q9JSW6"/>
<dbReference type="EMBL" id="QPGR01000015">
    <property type="protein sequence ID" value="TBR79535.1"/>
    <property type="molecule type" value="Genomic_DNA"/>
</dbReference>
<organism evidence="1 2">
    <name type="scientific">Campylobacter novaezeelandiae</name>
    <dbReference type="NCBI Taxonomy" id="2267891"/>
    <lineage>
        <taxon>Bacteria</taxon>
        <taxon>Pseudomonadati</taxon>
        <taxon>Campylobacterota</taxon>
        <taxon>Epsilonproteobacteria</taxon>
        <taxon>Campylobacterales</taxon>
        <taxon>Campylobacteraceae</taxon>
        <taxon>Campylobacter</taxon>
    </lineage>
</organism>
<dbReference type="RefSeq" id="WP_131186843.1">
    <property type="nucleotide sequence ID" value="NZ_CP076659.1"/>
</dbReference>
<gene>
    <name evidence="1" type="ORF">DU473_07015</name>
</gene>
<sequence>MKNIKFEKKLKELELTKKDFVKIIGMPYQTLMNWKSKGETPRWVNSWLENYKYKQFYENIKKEFIKYDNKDKNE</sequence>